<dbReference type="Proteomes" id="UP000667349">
    <property type="component" value="Unassembled WGS sequence"/>
</dbReference>
<comment type="caution">
    <text evidence="11">The sequence shown here is derived from an EMBL/GenBank/DDBJ whole genome shotgun (WGS) entry which is preliminary data.</text>
</comment>
<dbReference type="InterPro" id="IPR032466">
    <property type="entry name" value="Metal_Hydrolase"/>
</dbReference>
<dbReference type="InterPro" id="IPR006680">
    <property type="entry name" value="Amidohydro-rel"/>
</dbReference>
<evidence type="ECO:0000313" key="12">
    <source>
        <dbReference type="Proteomes" id="UP000667349"/>
    </source>
</evidence>
<organism evidence="11 12">
    <name type="scientific">Acromyrmex insinuator</name>
    <dbReference type="NCBI Taxonomy" id="230686"/>
    <lineage>
        <taxon>Eukaryota</taxon>
        <taxon>Metazoa</taxon>
        <taxon>Ecdysozoa</taxon>
        <taxon>Arthropoda</taxon>
        <taxon>Hexapoda</taxon>
        <taxon>Insecta</taxon>
        <taxon>Pterygota</taxon>
        <taxon>Neoptera</taxon>
        <taxon>Endopterygota</taxon>
        <taxon>Hymenoptera</taxon>
        <taxon>Apocrita</taxon>
        <taxon>Aculeata</taxon>
        <taxon>Formicoidea</taxon>
        <taxon>Formicidae</taxon>
        <taxon>Myrmicinae</taxon>
        <taxon>Acromyrmex</taxon>
    </lineage>
</organism>
<dbReference type="GO" id="GO:0046872">
    <property type="term" value="F:metal ion binding"/>
    <property type="evidence" value="ECO:0007669"/>
    <property type="project" value="UniProtKB-KW"/>
</dbReference>
<evidence type="ECO:0000256" key="4">
    <source>
        <dbReference type="ARBA" id="ARBA00010368"/>
    </source>
</evidence>
<dbReference type="GO" id="GO:0005737">
    <property type="term" value="C:cytoplasm"/>
    <property type="evidence" value="ECO:0007669"/>
    <property type="project" value="TreeGrafter"/>
</dbReference>
<evidence type="ECO:0000313" key="11">
    <source>
        <dbReference type="EMBL" id="KAG5309525.1"/>
    </source>
</evidence>
<evidence type="ECO:0000256" key="3">
    <source>
        <dbReference type="ARBA" id="ARBA00004968"/>
    </source>
</evidence>
<evidence type="ECO:0000259" key="10">
    <source>
        <dbReference type="Pfam" id="PF01979"/>
    </source>
</evidence>
<dbReference type="InterPro" id="IPR050138">
    <property type="entry name" value="DHOase/Allantoinase_Hydrolase"/>
</dbReference>
<comment type="subunit">
    <text evidence="5">Homotetramer.</text>
</comment>
<feature type="non-terminal residue" evidence="11">
    <location>
        <position position="564"/>
    </location>
</feature>
<dbReference type="FunFam" id="3.20.20.140:FF:000032">
    <property type="entry name" value="Allantoinase Dal1"/>
    <property type="match status" value="1"/>
</dbReference>
<reference evidence="11" key="1">
    <citation type="submission" date="2020-02" db="EMBL/GenBank/DDBJ databases">
        <title>Relaxed selection underlies rapid genomic changes in the transitions from sociality to social parasitism in ants.</title>
        <authorList>
            <person name="Bi X."/>
        </authorList>
    </citation>
    <scope>NUCLEOTIDE SEQUENCE</scope>
    <source>
        <strain evidence="11">BGI-DK2013a</strain>
        <tissue evidence="11">Whole body</tissue>
    </source>
</reference>
<keyword evidence="9" id="KW-0862">Zinc</keyword>
<evidence type="ECO:0000256" key="9">
    <source>
        <dbReference type="ARBA" id="ARBA00022833"/>
    </source>
</evidence>
<evidence type="ECO:0000256" key="8">
    <source>
        <dbReference type="ARBA" id="ARBA00022801"/>
    </source>
</evidence>
<evidence type="ECO:0000256" key="1">
    <source>
        <dbReference type="ARBA" id="ARBA00001756"/>
    </source>
</evidence>
<dbReference type="Gene3D" id="3.20.20.140">
    <property type="entry name" value="Metal-dependent hydrolases"/>
    <property type="match status" value="1"/>
</dbReference>
<dbReference type="SUPFAM" id="SSF51338">
    <property type="entry name" value="Composite domain of metallo-dependent hydrolases"/>
    <property type="match status" value="1"/>
</dbReference>
<evidence type="ECO:0000256" key="6">
    <source>
        <dbReference type="ARBA" id="ARBA00012863"/>
    </source>
</evidence>
<evidence type="ECO:0000256" key="5">
    <source>
        <dbReference type="ARBA" id="ARBA00011881"/>
    </source>
</evidence>
<dbReference type="EMBL" id="JAANHZ010000583">
    <property type="protein sequence ID" value="KAG5309525.1"/>
    <property type="molecule type" value="Genomic_DNA"/>
</dbReference>
<dbReference type="PANTHER" id="PTHR43668:SF2">
    <property type="entry name" value="ALLANTOINASE"/>
    <property type="match status" value="1"/>
</dbReference>
<dbReference type="EC" id="3.5.2.5" evidence="6"/>
<dbReference type="SUPFAM" id="SSF51556">
    <property type="entry name" value="Metallo-dependent hydrolases"/>
    <property type="match status" value="1"/>
</dbReference>
<dbReference type="InterPro" id="IPR011059">
    <property type="entry name" value="Metal-dep_hydrolase_composite"/>
</dbReference>
<dbReference type="PROSITE" id="PS00482">
    <property type="entry name" value="DIHYDROOROTASE_1"/>
    <property type="match status" value="1"/>
</dbReference>
<evidence type="ECO:0000256" key="2">
    <source>
        <dbReference type="ARBA" id="ARBA00001947"/>
    </source>
</evidence>
<comment type="cofactor">
    <cofactor evidence="2">
        <name>Zn(2+)</name>
        <dbReference type="ChEBI" id="CHEBI:29105"/>
    </cofactor>
</comment>
<keyword evidence="7" id="KW-0479">Metal-binding</keyword>
<dbReference type="GO" id="GO:0006145">
    <property type="term" value="P:purine nucleobase catabolic process"/>
    <property type="evidence" value="ECO:0007669"/>
    <property type="project" value="TreeGrafter"/>
</dbReference>
<dbReference type="PROSITE" id="PS01137">
    <property type="entry name" value="TATD_1"/>
    <property type="match status" value="1"/>
</dbReference>
<comment type="similarity">
    <text evidence="4">Belongs to the metallo-dependent hydrolases superfamily. Allantoinase family.</text>
</comment>
<accession>A0A836EQL4</accession>
<dbReference type="GO" id="GO:0004038">
    <property type="term" value="F:allantoinase activity"/>
    <property type="evidence" value="ECO:0007669"/>
    <property type="project" value="UniProtKB-EC"/>
</dbReference>
<comment type="pathway">
    <text evidence="3">Nitrogen metabolism; (S)-allantoin degradation; allantoate from (S)-allantoin: step 1/1.</text>
</comment>
<proteinExistence type="inferred from homology"/>
<dbReference type="InterPro" id="IPR002195">
    <property type="entry name" value="Dihydroorotase_CS"/>
</dbReference>
<dbReference type="InterPro" id="IPR018228">
    <property type="entry name" value="DNase_TatD-rel_CS"/>
</dbReference>
<gene>
    <name evidence="11" type="primary">Aln</name>
    <name evidence="11" type="ORF">G6Z75_0005308</name>
</gene>
<feature type="domain" description="Amidohydrolase-related" evidence="10">
    <location>
        <begin position="87"/>
        <end position="456"/>
    </location>
</feature>
<comment type="catalytic activity">
    <reaction evidence="1">
        <text>(S)-allantoin + H2O = allantoate + H(+)</text>
        <dbReference type="Rhea" id="RHEA:17029"/>
        <dbReference type="ChEBI" id="CHEBI:15377"/>
        <dbReference type="ChEBI" id="CHEBI:15378"/>
        <dbReference type="ChEBI" id="CHEBI:15678"/>
        <dbReference type="ChEBI" id="CHEBI:17536"/>
        <dbReference type="EC" id="3.5.2.5"/>
    </reaction>
</comment>
<evidence type="ECO:0000256" key="7">
    <source>
        <dbReference type="ARBA" id="ARBA00022723"/>
    </source>
</evidence>
<keyword evidence="8" id="KW-0378">Hydrolase</keyword>
<protein>
    <recommendedName>
        <fullName evidence="6">allantoinase</fullName>
        <ecNumber evidence="6">3.5.2.5</ecNumber>
    </recommendedName>
</protein>
<dbReference type="PANTHER" id="PTHR43668">
    <property type="entry name" value="ALLANTOINASE"/>
    <property type="match status" value="1"/>
</dbReference>
<feature type="non-terminal residue" evidence="11">
    <location>
        <position position="1"/>
    </location>
</feature>
<dbReference type="AlphaFoldDB" id="A0A836EQL4"/>
<name>A0A836EQL4_9HYME</name>
<dbReference type="Pfam" id="PF01979">
    <property type="entry name" value="Amidohydro_1"/>
    <property type="match status" value="1"/>
</dbReference>
<sequence>MRITHCTHSYYLIVLDSARSNMQFQEDSRICAFISQRTVFMNSIQPATLVVIDEKIQEILYDTSEDVVRYLSQKYPGIVFNDYGSLVLMPGIVDSHVHVNEPGRTEWEGFHTATQAAAAGGVTTIADMPLNSIPPTTTLDNLKVKAREAYAKTFVDVAFWGGVIPGNQHELRSLIDAGIVGFKCFLCPSGVDEFPHVSVDDVKKTILELLSTKTVLAFHAEFERDEKMNLLKGTYEYNTFKFLRKSIFLYCIFLDDPGLYDTFLHIRPDIMELDAVKLICDWCIKYNFRCHIVHLSSAECLALIKDAKTLGAPLTVETCYHYLVLAAEEIPAGFTEFKCCPPIRKNSNRLTISIEQLWHGVKNGTLDMIVSDHSPCVSELKTSGNFLTAWGGISSLQFGLPLIWTAAKMRGIPFFDVSKLLSNQPAKLCGLEDRKGDLSVGKDADFVIWDPEESIKIEADDIYHKNKMKFHIIVLTTLLLATMIAAYPQKDGQIFSNEAIRQAQNTYLIPKDATIQKVQEGIELAAYESIPGDQRINLFEILGEHVPPEVVNNLQTQIDQIGRN</sequence>
<keyword evidence="12" id="KW-1185">Reference proteome</keyword>